<dbReference type="Gene3D" id="3.40.250.10">
    <property type="entry name" value="Rhodanese-like domain"/>
    <property type="match status" value="1"/>
</dbReference>
<feature type="domain" description="Rhodanese" evidence="2">
    <location>
        <begin position="154"/>
        <end position="246"/>
    </location>
</feature>
<evidence type="ECO:0000313" key="4">
    <source>
        <dbReference type="Proteomes" id="UP000186817"/>
    </source>
</evidence>
<dbReference type="SMART" id="SM00450">
    <property type="entry name" value="RHOD"/>
    <property type="match status" value="1"/>
</dbReference>
<organism evidence="3 4">
    <name type="scientific">Symbiodinium microadriaticum</name>
    <name type="common">Dinoflagellate</name>
    <name type="synonym">Zooxanthella microadriatica</name>
    <dbReference type="NCBI Taxonomy" id="2951"/>
    <lineage>
        <taxon>Eukaryota</taxon>
        <taxon>Sar</taxon>
        <taxon>Alveolata</taxon>
        <taxon>Dinophyceae</taxon>
        <taxon>Suessiales</taxon>
        <taxon>Symbiodiniaceae</taxon>
        <taxon>Symbiodinium</taxon>
    </lineage>
</organism>
<comment type="caution">
    <text evidence="3">The sequence shown here is derived from an EMBL/GenBank/DDBJ whole genome shotgun (WGS) entry which is preliminary data.</text>
</comment>
<dbReference type="InterPro" id="IPR036873">
    <property type="entry name" value="Rhodanese-like_dom_sf"/>
</dbReference>
<evidence type="ECO:0000313" key="3">
    <source>
        <dbReference type="EMBL" id="OLP92531.1"/>
    </source>
</evidence>
<evidence type="ECO:0000256" key="1">
    <source>
        <dbReference type="SAM" id="SignalP"/>
    </source>
</evidence>
<feature type="chain" id="PRO_5013385357" description="Rhodanese domain-containing protein" evidence="1">
    <location>
        <begin position="27"/>
        <end position="247"/>
    </location>
</feature>
<dbReference type="AlphaFoldDB" id="A0A1Q9DBH3"/>
<dbReference type="Pfam" id="PF00581">
    <property type="entry name" value="Rhodanese"/>
    <property type="match status" value="1"/>
</dbReference>
<dbReference type="InterPro" id="IPR001763">
    <property type="entry name" value="Rhodanese-like_dom"/>
</dbReference>
<dbReference type="EMBL" id="LSRX01000618">
    <property type="protein sequence ID" value="OLP92531.1"/>
    <property type="molecule type" value="Genomic_DNA"/>
</dbReference>
<keyword evidence="1" id="KW-0732">Signal</keyword>
<name>A0A1Q9DBH3_SYMMI</name>
<dbReference type="CDD" id="cd00158">
    <property type="entry name" value="RHOD"/>
    <property type="match status" value="1"/>
</dbReference>
<dbReference type="OrthoDB" id="431369at2759"/>
<feature type="signal peptide" evidence="1">
    <location>
        <begin position="1"/>
        <end position="26"/>
    </location>
</feature>
<sequence length="247" mass="26443">MTVSRRGTRAGGLLCAIAVGSLLCEGFVRSPETVVPRRAAAAASHRSRRCVVDAVAWFAAAGVTEATAAPIQFNAQLAGDLSEAQKRSIKAYLEKNKDAPTVDVVIGERPMKVYVKPTAEELRPGSPEFKARVASVRPDLGDRLIDAEKAAKMVQDGAVLVDVRTREEVLEQTGGELPKVAALVPLDEWAGRAPPPLMRGKKVILTCFHGNKSVLAWESLRSQFVDAYVLDDGVAGWKAAGLSTRTV</sequence>
<reference evidence="3 4" key="1">
    <citation type="submission" date="2016-02" db="EMBL/GenBank/DDBJ databases">
        <title>Genome analysis of coral dinoflagellate symbionts highlights evolutionary adaptations to a symbiotic lifestyle.</title>
        <authorList>
            <person name="Aranda M."/>
            <person name="Li Y."/>
            <person name="Liew Y.J."/>
            <person name="Baumgarten S."/>
            <person name="Simakov O."/>
            <person name="Wilson M."/>
            <person name="Piel J."/>
            <person name="Ashoor H."/>
            <person name="Bougouffa S."/>
            <person name="Bajic V.B."/>
            <person name="Ryu T."/>
            <person name="Ravasi T."/>
            <person name="Bayer T."/>
            <person name="Micklem G."/>
            <person name="Kim H."/>
            <person name="Bhak J."/>
            <person name="Lajeunesse T.C."/>
            <person name="Voolstra C.R."/>
        </authorList>
    </citation>
    <scope>NUCLEOTIDE SEQUENCE [LARGE SCALE GENOMIC DNA]</scope>
    <source>
        <strain evidence="3 4">CCMP2467</strain>
    </source>
</reference>
<proteinExistence type="predicted"/>
<dbReference type="SUPFAM" id="SSF52821">
    <property type="entry name" value="Rhodanese/Cell cycle control phosphatase"/>
    <property type="match status" value="1"/>
</dbReference>
<gene>
    <name evidence="3" type="ORF">AK812_SmicGene25650</name>
</gene>
<evidence type="ECO:0000259" key="2">
    <source>
        <dbReference type="PROSITE" id="PS50206"/>
    </source>
</evidence>
<accession>A0A1Q9DBH3</accession>
<keyword evidence="4" id="KW-1185">Reference proteome</keyword>
<dbReference type="Proteomes" id="UP000186817">
    <property type="component" value="Unassembled WGS sequence"/>
</dbReference>
<dbReference type="PROSITE" id="PS50206">
    <property type="entry name" value="RHODANESE_3"/>
    <property type="match status" value="1"/>
</dbReference>
<protein>
    <recommendedName>
        <fullName evidence="2">Rhodanese domain-containing protein</fullName>
    </recommendedName>
</protein>